<evidence type="ECO:0000256" key="11">
    <source>
        <dbReference type="SAM" id="MobiDB-lite"/>
    </source>
</evidence>
<dbReference type="PANTHER" id="PTHR22906:SF43">
    <property type="entry name" value="PROPERDIN"/>
    <property type="match status" value="1"/>
</dbReference>
<feature type="region of interest" description="Disordered" evidence="11">
    <location>
        <begin position="369"/>
        <end position="399"/>
    </location>
</feature>
<keyword evidence="10" id="KW-0378">Hydrolase</keyword>
<dbReference type="SUPFAM" id="SSF50494">
    <property type="entry name" value="Trypsin-like serine proteases"/>
    <property type="match status" value="1"/>
</dbReference>
<keyword evidence="14" id="KW-1185">Reference proteome</keyword>
<dbReference type="PROSITE" id="PS50240">
    <property type="entry name" value="TRYPSIN_DOM"/>
    <property type="match status" value="1"/>
</dbReference>
<evidence type="ECO:0000256" key="9">
    <source>
        <dbReference type="ARBA" id="ARBA00023157"/>
    </source>
</evidence>
<dbReference type="InterPro" id="IPR036383">
    <property type="entry name" value="TSP1_rpt_sf"/>
</dbReference>
<evidence type="ECO:0000256" key="4">
    <source>
        <dbReference type="ARBA" id="ARBA00022692"/>
    </source>
</evidence>
<keyword evidence="5" id="KW-0732">Signal</keyword>
<evidence type="ECO:0000259" key="12">
    <source>
        <dbReference type="PROSITE" id="PS50240"/>
    </source>
</evidence>
<dbReference type="InterPro" id="IPR033116">
    <property type="entry name" value="TRYPSIN_SER"/>
</dbReference>
<evidence type="ECO:0000256" key="10">
    <source>
        <dbReference type="RuleBase" id="RU363034"/>
    </source>
</evidence>
<feature type="domain" description="Peptidase S1" evidence="12">
    <location>
        <begin position="31"/>
        <end position="292"/>
    </location>
</feature>
<keyword evidence="6" id="KW-0677">Repeat</keyword>
<dbReference type="InterPro" id="IPR018114">
    <property type="entry name" value="TRYPSIN_HIS"/>
</dbReference>
<evidence type="ECO:0000256" key="6">
    <source>
        <dbReference type="ARBA" id="ARBA00022737"/>
    </source>
</evidence>
<dbReference type="PANTHER" id="PTHR22906">
    <property type="entry name" value="PROPERDIN"/>
    <property type="match status" value="1"/>
</dbReference>
<dbReference type="EnsemblMetazoa" id="XM_021054591.1">
    <property type="protein sequence ID" value="XP_020910250.1"/>
    <property type="gene ID" value="LOC110248091"/>
</dbReference>
<dbReference type="CDD" id="cd00190">
    <property type="entry name" value="Tryp_SPc"/>
    <property type="match status" value="1"/>
</dbReference>
<name>A0A913XV32_EXADI</name>
<evidence type="ECO:0000313" key="13">
    <source>
        <dbReference type="EnsemblMetazoa" id="XP_020910250.1"/>
    </source>
</evidence>
<accession>A0A913XV32</accession>
<dbReference type="AlphaFoldDB" id="A0A913XV32"/>
<dbReference type="FunFam" id="2.20.100.10:FF:000080">
    <property type="entry name" value="SCO-spondin"/>
    <property type="match status" value="1"/>
</dbReference>
<keyword evidence="7" id="KW-1133">Transmembrane helix</keyword>
<evidence type="ECO:0000256" key="3">
    <source>
        <dbReference type="ARBA" id="ARBA00022525"/>
    </source>
</evidence>
<protein>
    <recommendedName>
        <fullName evidence="12">Peptidase S1 domain-containing protein</fullName>
    </recommendedName>
</protein>
<dbReference type="InterPro" id="IPR001314">
    <property type="entry name" value="Peptidase_S1A"/>
</dbReference>
<dbReference type="PROSITE" id="PS50092">
    <property type="entry name" value="TSP1"/>
    <property type="match status" value="6"/>
</dbReference>
<evidence type="ECO:0000256" key="2">
    <source>
        <dbReference type="ARBA" id="ARBA00004613"/>
    </source>
</evidence>
<dbReference type="RefSeq" id="XP_020910250.1">
    <property type="nucleotide sequence ID" value="XM_021054591.1"/>
</dbReference>
<evidence type="ECO:0000256" key="5">
    <source>
        <dbReference type="ARBA" id="ARBA00022729"/>
    </source>
</evidence>
<dbReference type="GO" id="GO:0006508">
    <property type="term" value="P:proteolysis"/>
    <property type="evidence" value="ECO:0007669"/>
    <property type="project" value="UniProtKB-KW"/>
</dbReference>
<proteinExistence type="predicted"/>
<dbReference type="GO" id="GO:0016020">
    <property type="term" value="C:membrane"/>
    <property type="evidence" value="ECO:0007669"/>
    <property type="project" value="UniProtKB-SubCell"/>
</dbReference>
<dbReference type="PRINTS" id="PR00722">
    <property type="entry name" value="CHYMOTRYPSIN"/>
</dbReference>
<dbReference type="InterPro" id="IPR009003">
    <property type="entry name" value="Peptidase_S1_PA"/>
</dbReference>
<dbReference type="FunFam" id="2.20.100.10:FF:000007">
    <property type="entry name" value="Thrombospondin 1"/>
    <property type="match status" value="2"/>
</dbReference>
<dbReference type="KEGG" id="epa:110248091"/>
<organism evidence="13 14">
    <name type="scientific">Exaiptasia diaphana</name>
    <name type="common">Tropical sea anemone</name>
    <name type="synonym">Aiptasia pulchella</name>
    <dbReference type="NCBI Taxonomy" id="2652724"/>
    <lineage>
        <taxon>Eukaryota</taxon>
        <taxon>Metazoa</taxon>
        <taxon>Cnidaria</taxon>
        <taxon>Anthozoa</taxon>
        <taxon>Hexacorallia</taxon>
        <taxon>Actiniaria</taxon>
        <taxon>Aiptasiidae</taxon>
        <taxon>Exaiptasia</taxon>
    </lineage>
</organism>
<dbReference type="Gene3D" id="2.40.10.10">
    <property type="entry name" value="Trypsin-like serine proteases"/>
    <property type="match status" value="1"/>
</dbReference>
<keyword evidence="10" id="KW-0720">Serine protease</keyword>
<sequence>MRRSFIVIIGIANIALINAFFQQYHHRGKRSLGGSLSLLFRGKISNRGMFPWHVRINKRDASGWTFLCGGALVSQQWVLTAAHCFYIKRNITTNSTWSEDIKPLTKYKIIAGDHELRSYESTEQELNFKEIVLHPDYRHYPIFENDIALVKLSREVILGPFVRTLFLPDLARDLAKPGTVGMVAGWGRTEAGYASSFLRFSSFLIKSNDVCGKAVNFYYNKTVVFCASDLKGGSAPCDGDSGGSMVRKVFLHGKYRFVTIGLVSWGGCLLNNHVGYYTRLQPFLPWIYHKIKKSGYSEWSSWSQCTKTCGVGTQNRTRYCKNSTSMEKHCEGPASQSIRCNIQMCRVPVDGQYSGWSAWSQCTKSCGGGTRERTRTCTNPSPKNGGKNCSKFGPSKDKGSCNTHACRRVHGGYSWWTRWSRCSTTCGRGYQYRSRTCTNPRPQYGGRDCWRLGQARQQKQCNIRRCPVNGGYTPWSTWSQCSRTCGGGNQNRYRYCTNPRPRNGGRECKELGNAKEPRVCNKQTCPVHGGYSSWSRWSSCSRTCGRGYQYRPRTCTNPRPQYGGRDCRRLGLARQRKQCNERPCPVNGGYTPWSSWSRCSRTCGGGKQQRSRYCTNPRPKHGGIDCRELGNESRDCKKQSCPGITKIIPNLWPLCTVNTPTHCKPLKWKLNCKAVQFGSNSVYNLLGCTLDFTARKFACKFRHRYDSVVCCDPVCPAS</sequence>
<dbReference type="PROSITE" id="PS00134">
    <property type="entry name" value="TRYPSIN_HIS"/>
    <property type="match status" value="1"/>
</dbReference>
<dbReference type="Pfam" id="PF00090">
    <property type="entry name" value="TSP_1"/>
    <property type="match status" value="6"/>
</dbReference>
<dbReference type="FunFam" id="2.20.100.10:FF:000001">
    <property type="entry name" value="semaphorin-5A isoform X1"/>
    <property type="match status" value="3"/>
</dbReference>
<keyword evidence="8" id="KW-0472">Membrane</keyword>
<evidence type="ECO:0000256" key="8">
    <source>
        <dbReference type="ARBA" id="ARBA00023136"/>
    </source>
</evidence>
<dbReference type="SUPFAM" id="SSF82895">
    <property type="entry name" value="TSP-1 type 1 repeat"/>
    <property type="match status" value="6"/>
</dbReference>
<dbReference type="InterPro" id="IPR001254">
    <property type="entry name" value="Trypsin_dom"/>
</dbReference>
<evidence type="ECO:0000256" key="1">
    <source>
        <dbReference type="ARBA" id="ARBA00004167"/>
    </source>
</evidence>
<evidence type="ECO:0000313" key="14">
    <source>
        <dbReference type="Proteomes" id="UP000887567"/>
    </source>
</evidence>
<dbReference type="SMART" id="SM00209">
    <property type="entry name" value="TSP1"/>
    <property type="match status" value="6"/>
</dbReference>
<dbReference type="OrthoDB" id="5987939at2759"/>
<dbReference type="Gene3D" id="2.20.100.10">
    <property type="entry name" value="Thrombospondin type-1 (TSP1) repeat"/>
    <property type="match status" value="6"/>
</dbReference>
<dbReference type="GO" id="GO:0004252">
    <property type="term" value="F:serine-type endopeptidase activity"/>
    <property type="evidence" value="ECO:0007669"/>
    <property type="project" value="InterPro"/>
</dbReference>
<keyword evidence="3" id="KW-0964">Secreted</keyword>
<dbReference type="Proteomes" id="UP000887567">
    <property type="component" value="Unplaced"/>
</dbReference>
<dbReference type="InterPro" id="IPR052065">
    <property type="entry name" value="Compl_asym_regulator"/>
</dbReference>
<comment type="subcellular location">
    <subcellularLocation>
        <location evidence="1">Membrane</location>
        <topology evidence="1">Single-pass membrane protein</topology>
    </subcellularLocation>
    <subcellularLocation>
        <location evidence="2">Secreted</location>
    </subcellularLocation>
</comment>
<dbReference type="FunFam" id="2.40.10.10:FF:000068">
    <property type="entry name" value="transmembrane protease serine 2"/>
    <property type="match status" value="1"/>
</dbReference>
<keyword evidence="10" id="KW-0645">Protease</keyword>
<evidence type="ECO:0000256" key="7">
    <source>
        <dbReference type="ARBA" id="ARBA00022989"/>
    </source>
</evidence>
<keyword evidence="4" id="KW-0812">Transmembrane</keyword>
<dbReference type="GeneID" id="110248091"/>
<dbReference type="PROSITE" id="PS00135">
    <property type="entry name" value="TRYPSIN_SER"/>
    <property type="match status" value="1"/>
</dbReference>
<dbReference type="Pfam" id="PF00089">
    <property type="entry name" value="Trypsin"/>
    <property type="match status" value="1"/>
</dbReference>
<keyword evidence="9" id="KW-1015">Disulfide bond</keyword>
<dbReference type="InterPro" id="IPR000884">
    <property type="entry name" value="TSP1_rpt"/>
</dbReference>
<dbReference type="SMART" id="SM00020">
    <property type="entry name" value="Tryp_SPc"/>
    <property type="match status" value="1"/>
</dbReference>
<dbReference type="InterPro" id="IPR043504">
    <property type="entry name" value="Peptidase_S1_PA_chymotrypsin"/>
</dbReference>
<reference evidence="13" key="1">
    <citation type="submission" date="2022-11" db="UniProtKB">
        <authorList>
            <consortium name="EnsemblMetazoa"/>
        </authorList>
    </citation>
    <scope>IDENTIFICATION</scope>
</reference>